<dbReference type="SUPFAM" id="SSF51984">
    <property type="entry name" value="MurCD N-terminal domain"/>
    <property type="match status" value="1"/>
</dbReference>
<dbReference type="InterPro" id="IPR000713">
    <property type="entry name" value="Mur_ligase_N"/>
</dbReference>
<evidence type="ECO:0000259" key="10">
    <source>
        <dbReference type="Pfam" id="PF01225"/>
    </source>
</evidence>
<keyword evidence="6 9" id="KW-0573">Peptidoglycan synthesis</keyword>
<reference evidence="13 14" key="1">
    <citation type="submission" date="2014-05" db="EMBL/GenBank/DDBJ databases">
        <title>ATOL: Assembling a taxonomically balanced genome-scale reconstruction of the evolutionary history of the Enterobacteriaceae.</title>
        <authorList>
            <person name="Plunkett G.III."/>
            <person name="Neeno-Eckwall E.C."/>
            <person name="Glasner J.D."/>
            <person name="Perna N.T."/>
        </authorList>
    </citation>
    <scope>NUCLEOTIDE SEQUENCE [LARGE SCALE GENOMIC DNA]</scope>
    <source>
        <strain evidence="13 14">ATCC 33852</strain>
    </source>
</reference>
<dbReference type="GO" id="GO:0005524">
    <property type="term" value="F:ATP binding"/>
    <property type="evidence" value="ECO:0007669"/>
    <property type="project" value="UniProtKB-UniRule"/>
</dbReference>
<comment type="cofactor">
    <cofactor evidence="9">
        <name>Mg(2+)</name>
        <dbReference type="ChEBI" id="CHEBI:18420"/>
    </cofactor>
</comment>
<evidence type="ECO:0000256" key="1">
    <source>
        <dbReference type="ARBA" id="ARBA00022598"/>
    </source>
</evidence>
<dbReference type="FunFam" id="3.90.190.20:FF:000002">
    <property type="entry name" value="UDP-N-acetylmuramate--L-alanyl-gamma-D-glutamyl-meso-2,6-diaminoheptandioate ligase"/>
    <property type="match status" value="1"/>
</dbReference>
<dbReference type="GO" id="GO:0008360">
    <property type="term" value="P:regulation of cell shape"/>
    <property type="evidence" value="ECO:0007669"/>
    <property type="project" value="UniProtKB-KW"/>
</dbReference>
<feature type="domain" description="Mur ligase N-terminal catalytic" evidence="10">
    <location>
        <begin position="2"/>
        <end position="98"/>
    </location>
</feature>
<dbReference type="GeneID" id="78381243"/>
<keyword evidence="8 9" id="KW-0961">Cell wall biogenesis/degradation</keyword>
<evidence type="ECO:0000256" key="6">
    <source>
        <dbReference type="ARBA" id="ARBA00022984"/>
    </source>
</evidence>
<feature type="binding site" evidence="9">
    <location>
        <begin position="110"/>
        <end position="116"/>
    </location>
    <ligand>
        <name>ATP</name>
        <dbReference type="ChEBI" id="CHEBI:30616"/>
    </ligand>
</feature>
<evidence type="ECO:0000256" key="9">
    <source>
        <dbReference type="HAMAP-Rule" id="MF_02020"/>
    </source>
</evidence>
<evidence type="ECO:0000256" key="7">
    <source>
        <dbReference type="ARBA" id="ARBA00023306"/>
    </source>
</evidence>
<dbReference type="Gene3D" id="3.90.190.20">
    <property type="entry name" value="Mur ligase, C-terminal domain"/>
    <property type="match status" value="1"/>
</dbReference>
<dbReference type="Gene3D" id="3.40.1190.10">
    <property type="entry name" value="Mur-like, catalytic domain"/>
    <property type="match status" value="1"/>
</dbReference>
<evidence type="ECO:0000256" key="2">
    <source>
        <dbReference type="ARBA" id="ARBA00022618"/>
    </source>
</evidence>
<dbReference type="InterPro" id="IPR005757">
    <property type="entry name" value="Mpl"/>
</dbReference>
<dbReference type="PANTHER" id="PTHR43445">
    <property type="entry name" value="UDP-N-ACETYLMURAMATE--L-ALANINE LIGASE-RELATED"/>
    <property type="match status" value="1"/>
</dbReference>
<dbReference type="OrthoDB" id="9804126at2"/>
<comment type="similarity">
    <text evidence="9">Belongs to the MurCDEF family. Mpl subfamily.</text>
</comment>
<evidence type="ECO:0000256" key="5">
    <source>
        <dbReference type="ARBA" id="ARBA00022960"/>
    </source>
</evidence>
<dbReference type="Pfam" id="PF01225">
    <property type="entry name" value="Mur_ligase"/>
    <property type="match status" value="1"/>
</dbReference>
<gene>
    <name evidence="9 13" type="primary">mpl</name>
    <name evidence="13" type="ORF">GEAM_4018</name>
</gene>
<comment type="catalytic activity">
    <reaction evidence="9">
        <text>UDP-N-acetyl-alpha-D-muramate + L-alanyl-gamma-D-glutamyl-meso-2,6-diaminopimelate + ATP = UDP-N-acetyl-alpha-D-muramoyl-L-alanyl-gamma-D-glutamyl-meso-2,6-diaminopimelate + ADP + phosphate + H(+)</text>
        <dbReference type="Rhea" id="RHEA:29563"/>
        <dbReference type="ChEBI" id="CHEBI:15378"/>
        <dbReference type="ChEBI" id="CHEBI:30616"/>
        <dbReference type="ChEBI" id="CHEBI:43474"/>
        <dbReference type="ChEBI" id="CHEBI:61401"/>
        <dbReference type="ChEBI" id="CHEBI:70757"/>
        <dbReference type="ChEBI" id="CHEBI:83905"/>
        <dbReference type="ChEBI" id="CHEBI:456216"/>
        <dbReference type="EC" id="6.3.2.45"/>
    </reaction>
</comment>
<dbReference type="SUPFAM" id="SSF53244">
    <property type="entry name" value="MurD-like peptide ligases, peptide-binding domain"/>
    <property type="match status" value="1"/>
</dbReference>
<dbReference type="FunFam" id="3.40.1190.10:FF:000003">
    <property type="entry name" value="UDP-N-acetylmuramate--L-alanyl-gamma-D-glutamyl-meso-2,6-diaminoheptandioate ligase"/>
    <property type="match status" value="1"/>
</dbReference>
<keyword evidence="5 9" id="KW-0133">Cell shape</keyword>
<keyword evidence="9" id="KW-0460">Magnesium</keyword>
<keyword evidence="14" id="KW-1185">Reference proteome</keyword>
<comment type="pathway">
    <text evidence="9">Cell wall biogenesis; peptidoglycan recycling.</text>
</comment>
<dbReference type="GO" id="GO:0009252">
    <property type="term" value="P:peptidoglycan biosynthetic process"/>
    <property type="evidence" value="ECO:0007669"/>
    <property type="project" value="UniProtKB-UniRule"/>
</dbReference>
<dbReference type="HAMAP" id="MF_02020">
    <property type="entry name" value="Mpl"/>
    <property type="match status" value="1"/>
</dbReference>
<evidence type="ECO:0000313" key="13">
    <source>
        <dbReference type="EMBL" id="KFC77992.1"/>
    </source>
</evidence>
<dbReference type="GO" id="GO:0009254">
    <property type="term" value="P:peptidoglycan turnover"/>
    <property type="evidence" value="ECO:0007669"/>
    <property type="project" value="UniProtKB-UniRule"/>
</dbReference>
<comment type="function">
    <text evidence="9">Reutilizes the intact tripeptide L-alanyl-gamma-D-glutamyl-meso-diaminopimelate by linking it to UDP-N-acetylmuramate.</text>
</comment>
<keyword evidence="7 9" id="KW-0131">Cell cycle</keyword>
<evidence type="ECO:0000313" key="14">
    <source>
        <dbReference type="Proteomes" id="UP000028640"/>
    </source>
</evidence>
<keyword evidence="3 9" id="KW-0547">Nucleotide-binding</keyword>
<proteinExistence type="inferred from homology"/>
<comment type="caution">
    <text evidence="13">The sequence shown here is derived from an EMBL/GenBank/DDBJ whole genome shotgun (WGS) entry which is preliminary data.</text>
</comment>
<dbReference type="EMBL" id="JMPJ01000071">
    <property type="protein sequence ID" value="KFC77992.1"/>
    <property type="molecule type" value="Genomic_DNA"/>
</dbReference>
<dbReference type="InterPro" id="IPR004101">
    <property type="entry name" value="Mur_ligase_C"/>
</dbReference>
<dbReference type="Proteomes" id="UP000028640">
    <property type="component" value="Unassembled WGS sequence"/>
</dbReference>
<feature type="domain" description="Mur ligase central" evidence="12">
    <location>
        <begin position="108"/>
        <end position="293"/>
    </location>
</feature>
<dbReference type="EC" id="6.3.2.45" evidence="9"/>
<dbReference type="InterPro" id="IPR036565">
    <property type="entry name" value="Mur-like_cat_sf"/>
</dbReference>
<organism evidence="13 14">
    <name type="scientific">Ewingella americana (strain ATCC 33852 / DSM 4580 / CCUG 14506 / JCM 5911 / LMG 7869 / NCTC 12157 / CDC 1468-78)</name>
    <dbReference type="NCBI Taxonomy" id="910964"/>
    <lineage>
        <taxon>Bacteria</taxon>
        <taxon>Pseudomonadati</taxon>
        <taxon>Pseudomonadota</taxon>
        <taxon>Gammaproteobacteria</taxon>
        <taxon>Enterobacterales</taxon>
        <taxon>Yersiniaceae</taxon>
        <taxon>Ewingella</taxon>
    </lineage>
</organism>
<dbReference type="GO" id="GO:0051301">
    <property type="term" value="P:cell division"/>
    <property type="evidence" value="ECO:0007669"/>
    <property type="project" value="UniProtKB-KW"/>
</dbReference>
<keyword evidence="1 9" id="KW-0436">Ligase</keyword>
<keyword evidence="4 9" id="KW-0067">ATP-binding</keyword>
<name>A0A085G2P7_EWIA3</name>
<dbReference type="NCBIfam" id="TIGR01081">
    <property type="entry name" value="mpl"/>
    <property type="match status" value="1"/>
</dbReference>
<dbReference type="Pfam" id="PF08245">
    <property type="entry name" value="Mur_ligase_M"/>
    <property type="match status" value="1"/>
</dbReference>
<dbReference type="Pfam" id="PF02875">
    <property type="entry name" value="Mur_ligase_C"/>
    <property type="match status" value="1"/>
</dbReference>
<dbReference type="GO" id="GO:0071555">
    <property type="term" value="P:cell wall organization"/>
    <property type="evidence" value="ECO:0007669"/>
    <property type="project" value="UniProtKB-KW"/>
</dbReference>
<evidence type="ECO:0000259" key="11">
    <source>
        <dbReference type="Pfam" id="PF02875"/>
    </source>
</evidence>
<accession>A0A085G2P7</accession>
<dbReference type="GO" id="GO:0106418">
    <property type="term" value="F:UDP-N-acetylmuramate-L-alanyl-gamma-D-glutamyl-meso-2,6-diaminoheptanedioate ligase activity"/>
    <property type="evidence" value="ECO:0007669"/>
    <property type="project" value="UniProtKB-EC"/>
</dbReference>
<sequence length="461" mass="50107">MRIHILGICGTFMGGLAMLARAQGHQVTGSDNNVYPPMSTLLENQGIELIQGYDPAQLEPRPDLVIIGNAMTRGNPCVEAVLEQGIPYVSGPQWLHDHVLPGRWVIAVAGTHGKTTTAGMVAWILEACGYEPGYVIGGVPGNFDVSARLGNSPFMVIEADEYDSAFFDKRSKFVHYSPRTLVLNNLEFDHADIFDDLKAIQKQFHHLVRLVPGQGKIILPDNDTPLKQVMAMGCWSEQEFVGETETCAWDAKKLTPDASSFTVYLHGESVGEVHWSLVGEHNMHNGLMAIAAARHVGVKPEDACKALGDFINARRRLELRGEAYGVSVYDDFAHHPTAILATLAALRSKVGGTARILAVLEPRSNTMKMGMSKNELAPALGRADEVFLLQPQHIPWQVAEVAEHCVQPAHWSADVDSLADLVVKAAQPGDHILVMSNGGFGGIHTKLLDALAAKSLAVERE</sequence>
<evidence type="ECO:0000259" key="12">
    <source>
        <dbReference type="Pfam" id="PF08245"/>
    </source>
</evidence>
<dbReference type="STRING" id="910964.GEAM_4018"/>
<dbReference type="AlphaFoldDB" id="A0A085G2P7"/>
<dbReference type="Gene3D" id="3.40.50.720">
    <property type="entry name" value="NAD(P)-binding Rossmann-like Domain"/>
    <property type="match status" value="1"/>
</dbReference>
<evidence type="ECO:0000256" key="8">
    <source>
        <dbReference type="ARBA" id="ARBA00023316"/>
    </source>
</evidence>
<feature type="domain" description="Mur ligase C-terminal" evidence="11">
    <location>
        <begin position="315"/>
        <end position="438"/>
    </location>
</feature>
<dbReference type="InterPro" id="IPR013221">
    <property type="entry name" value="Mur_ligase_cen"/>
</dbReference>
<dbReference type="InterPro" id="IPR036615">
    <property type="entry name" value="Mur_ligase_C_dom_sf"/>
</dbReference>
<keyword evidence="2 9" id="KW-0132">Cell division</keyword>
<evidence type="ECO:0000256" key="4">
    <source>
        <dbReference type="ARBA" id="ARBA00022840"/>
    </source>
</evidence>
<dbReference type="InterPro" id="IPR050061">
    <property type="entry name" value="MurCDEF_pg_biosynth"/>
</dbReference>
<dbReference type="SUPFAM" id="SSF53623">
    <property type="entry name" value="MurD-like peptide ligases, catalytic domain"/>
    <property type="match status" value="1"/>
</dbReference>
<protein>
    <recommendedName>
        <fullName evidence="9">UDP-N-acetylmuramate--L-alanyl-gamma-D-glutamyl-meso-2,6-diaminoheptandioate ligase</fullName>
        <ecNumber evidence="9">6.3.2.45</ecNumber>
    </recommendedName>
    <alternativeName>
        <fullName evidence="9">Murein peptide ligase</fullName>
    </alternativeName>
    <alternativeName>
        <fullName evidence="9">UDP-N-acetylmuramate:L-alanyl-gamma-D-glutamyl-meso-diaminopimelate ligase</fullName>
    </alternativeName>
</protein>
<evidence type="ECO:0000256" key="3">
    <source>
        <dbReference type="ARBA" id="ARBA00022741"/>
    </source>
</evidence>
<dbReference type="PANTHER" id="PTHR43445:SF5">
    <property type="entry name" value="UDP-N-ACETYLMURAMATE--L-ALANYL-GAMMA-D-GLUTAMYL-MESO-2,6-DIAMINOHEPTANDIOATE LIGASE"/>
    <property type="match status" value="1"/>
</dbReference>
<dbReference type="RefSeq" id="WP_034795226.1">
    <property type="nucleotide sequence ID" value="NZ_JMPJ01000071.1"/>
</dbReference>
<dbReference type="UniPathway" id="UPA00544"/>
<dbReference type="eggNOG" id="COG0773">
    <property type="taxonomic scope" value="Bacteria"/>
</dbReference>